<dbReference type="PANTHER" id="PTHR35789:SF1">
    <property type="entry name" value="SPORE GERMINATION PROTEIN B3"/>
    <property type="match status" value="1"/>
</dbReference>
<dbReference type="InterPro" id="IPR057336">
    <property type="entry name" value="GerAC_N"/>
</dbReference>
<reference evidence="10" key="1">
    <citation type="submission" date="2024-07" db="EMBL/GenBank/DDBJ databases">
        <title>Identification and characteristics of an arsenic-resistant bacterial isolate, which belongs to a novel species.</title>
        <authorList>
            <person name="Juszczyk A."/>
            <person name="Kowalczyk A."/>
            <person name="Was K."/>
            <person name="Kosowicz W."/>
            <person name="Budzyn A."/>
            <person name="Latowski D."/>
        </authorList>
    </citation>
    <scope>NUCLEOTIDE SEQUENCE</scope>
    <source>
        <strain evidence="10">As8PL</strain>
    </source>
</reference>
<comment type="subcellular location">
    <subcellularLocation>
        <location evidence="1">Membrane</location>
        <topology evidence="1">Lipid-anchor</topology>
    </subcellularLocation>
</comment>
<dbReference type="Pfam" id="PF25198">
    <property type="entry name" value="Spore_GerAC_N"/>
    <property type="match status" value="1"/>
</dbReference>
<dbReference type="NCBIfam" id="TIGR02887">
    <property type="entry name" value="spore_ger_x_C"/>
    <property type="match status" value="1"/>
</dbReference>
<organism evidence="10">
    <name type="scientific">Alkalihalophilus sp. As8PL</name>
    <dbReference type="NCBI Taxonomy" id="3237103"/>
    <lineage>
        <taxon>Bacteria</taxon>
        <taxon>Bacillati</taxon>
        <taxon>Bacillota</taxon>
        <taxon>Bacilli</taxon>
        <taxon>Bacillales</taxon>
        <taxon>Bacillaceae</taxon>
        <taxon>Alkalihalophilus</taxon>
    </lineage>
</organism>
<evidence type="ECO:0000313" key="10">
    <source>
        <dbReference type="EMBL" id="XDI37182.1"/>
    </source>
</evidence>
<dbReference type="AlphaFoldDB" id="A0AB39BUA0"/>
<protein>
    <submittedName>
        <fullName evidence="10">Ger(X)C family spore germination protein</fullName>
    </submittedName>
</protein>
<comment type="similarity">
    <text evidence="2">Belongs to the GerABKC lipoprotein family.</text>
</comment>
<proteinExistence type="inferred from homology"/>
<dbReference type="Pfam" id="PF05504">
    <property type="entry name" value="Spore_GerAC"/>
    <property type="match status" value="1"/>
</dbReference>
<keyword evidence="5" id="KW-0472">Membrane</keyword>
<evidence type="ECO:0000256" key="3">
    <source>
        <dbReference type="ARBA" id="ARBA00022544"/>
    </source>
</evidence>
<dbReference type="RefSeq" id="WP_368504550.1">
    <property type="nucleotide sequence ID" value="NZ_CP162551.1"/>
</dbReference>
<evidence type="ECO:0000256" key="6">
    <source>
        <dbReference type="ARBA" id="ARBA00023139"/>
    </source>
</evidence>
<sequence length="368" mass="41652">MKTLVRCKILLLVCLVLLTGCLQTRIIDEIAVIRTVGFDVDGEQGLNMTVSFPTFLEQGEQNVQERDVINANAETVKGARILLNEKSQKPLEFGQLNTLLIGEELAKRGVEDFIDSLYRDVSVGNRITLALVDGKASEIISGDLSGGEQTGVYLSDLIQQNMEMNTVPTTNMHEFLFSLYNDARDPFLPVLTIEDERIGIKGTALFKDDKYLRILNIDDSFILKLMTTPTKQTSKQFHLDMEEEESIVVLEKIFSKRKRSLDRSGSNPVYKIEIDIKGEIIDYTGKKNLEEENLVGEIEKVIEEKIAKRSKTLLEEFRDEGMDPVAVGEKYRSTTRDWQPQVWLDTIYQTVEFEVIANVEILSSGAIE</sequence>
<evidence type="ECO:0000259" key="9">
    <source>
        <dbReference type="Pfam" id="PF25198"/>
    </source>
</evidence>
<gene>
    <name evidence="10" type="ORF">AB3N04_02375</name>
</gene>
<dbReference type="InterPro" id="IPR008844">
    <property type="entry name" value="Spore_GerAC-like"/>
</dbReference>
<dbReference type="InterPro" id="IPR038501">
    <property type="entry name" value="Spore_GerAC_C_sf"/>
</dbReference>
<evidence type="ECO:0000256" key="7">
    <source>
        <dbReference type="ARBA" id="ARBA00023288"/>
    </source>
</evidence>
<keyword evidence="3" id="KW-0309">Germination</keyword>
<evidence type="ECO:0000256" key="2">
    <source>
        <dbReference type="ARBA" id="ARBA00007886"/>
    </source>
</evidence>
<evidence type="ECO:0000259" key="8">
    <source>
        <dbReference type="Pfam" id="PF05504"/>
    </source>
</evidence>
<dbReference type="PROSITE" id="PS51257">
    <property type="entry name" value="PROKAR_LIPOPROTEIN"/>
    <property type="match status" value="1"/>
</dbReference>
<dbReference type="GO" id="GO:0016020">
    <property type="term" value="C:membrane"/>
    <property type="evidence" value="ECO:0007669"/>
    <property type="project" value="UniProtKB-SubCell"/>
</dbReference>
<name>A0AB39BUA0_9BACI</name>
<dbReference type="GO" id="GO:0009847">
    <property type="term" value="P:spore germination"/>
    <property type="evidence" value="ECO:0007669"/>
    <property type="project" value="InterPro"/>
</dbReference>
<dbReference type="EMBL" id="CP162551">
    <property type="protein sequence ID" value="XDI37182.1"/>
    <property type="molecule type" value="Genomic_DNA"/>
</dbReference>
<keyword evidence="6" id="KW-0564">Palmitate</keyword>
<feature type="domain" description="Spore germination protein N-terminal" evidence="9">
    <location>
        <begin position="25"/>
        <end position="193"/>
    </location>
</feature>
<dbReference type="PANTHER" id="PTHR35789">
    <property type="entry name" value="SPORE GERMINATION PROTEIN B3"/>
    <property type="match status" value="1"/>
</dbReference>
<keyword evidence="4" id="KW-0732">Signal</keyword>
<evidence type="ECO:0000256" key="1">
    <source>
        <dbReference type="ARBA" id="ARBA00004635"/>
    </source>
</evidence>
<evidence type="ECO:0000256" key="4">
    <source>
        <dbReference type="ARBA" id="ARBA00022729"/>
    </source>
</evidence>
<dbReference type="InterPro" id="IPR046953">
    <property type="entry name" value="Spore_GerAC-like_C"/>
</dbReference>
<evidence type="ECO:0000256" key="5">
    <source>
        <dbReference type="ARBA" id="ARBA00023136"/>
    </source>
</evidence>
<keyword evidence="7" id="KW-0449">Lipoprotein</keyword>
<dbReference type="Gene3D" id="3.30.300.210">
    <property type="entry name" value="Nutrient germinant receptor protein C, domain 3"/>
    <property type="match status" value="1"/>
</dbReference>
<feature type="domain" description="Spore germination GerAC-like C-terminal" evidence="8">
    <location>
        <begin position="201"/>
        <end position="365"/>
    </location>
</feature>
<accession>A0AB39BUA0</accession>